<evidence type="ECO:0000256" key="1">
    <source>
        <dbReference type="SAM" id="MobiDB-lite"/>
    </source>
</evidence>
<dbReference type="EMBL" id="GBEZ01006053">
    <property type="protein sequence ID" value="JAC79317.1"/>
    <property type="molecule type" value="Transcribed_RNA"/>
</dbReference>
<evidence type="ECO:0000313" key="2">
    <source>
        <dbReference type="EMBL" id="JAC79317.1"/>
    </source>
</evidence>
<dbReference type="AlphaFoldDB" id="A0A061S2B7"/>
<protein>
    <submittedName>
        <fullName evidence="2">Uncharacterized protein</fullName>
    </submittedName>
</protein>
<reference evidence="2" key="1">
    <citation type="submission" date="2014-05" db="EMBL/GenBank/DDBJ databases">
        <title>The transcriptome of the halophilic microalga Tetraselmis sp. GSL018 isolated from the Great Salt Lake, Utah.</title>
        <authorList>
            <person name="Jinkerson R.E."/>
            <person name="D'Adamo S."/>
            <person name="Posewitz M.C."/>
        </authorList>
    </citation>
    <scope>NUCLEOTIDE SEQUENCE</scope>
    <source>
        <strain evidence="2">GSL018</strain>
    </source>
</reference>
<gene>
    <name evidence="2" type="ORF">TSPGSL018_13016</name>
</gene>
<feature type="region of interest" description="Disordered" evidence="1">
    <location>
        <begin position="17"/>
        <end position="41"/>
    </location>
</feature>
<feature type="non-terminal residue" evidence="2">
    <location>
        <position position="1"/>
    </location>
</feature>
<sequence length="57" mass="6392">ARHIALEAVPSLFFGRAPAGRRQKRREEGGGEGDSQAVHLRRSRDCRRAEFSVTLDD</sequence>
<accession>A0A061S2B7</accession>
<name>A0A061S2B7_9CHLO</name>
<proteinExistence type="predicted"/>
<organism evidence="2">
    <name type="scientific">Tetraselmis sp. GSL018</name>
    <dbReference type="NCBI Taxonomy" id="582737"/>
    <lineage>
        <taxon>Eukaryota</taxon>
        <taxon>Viridiplantae</taxon>
        <taxon>Chlorophyta</taxon>
        <taxon>core chlorophytes</taxon>
        <taxon>Chlorodendrophyceae</taxon>
        <taxon>Chlorodendrales</taxon>
        <taxon>Chlorodendraceae</taxon>
        <taxon>Tetraselmis</taxon>
    </lineage>
</organism>